<dbReference type="Proteomes" id="UP001198242">
    <property type="component" value="Unassembled WGS sequence"/>
</dbReference>
<feature type="signal peptide" evidence="2">
    <location>
        <begin position="1"/>
        <end position="25"/>
    </location>
</feature>
<keyword evidence="1" id="KW-0677">Repeat</keyword>
<dbReference type="EMBL" id="JAJEQM010000001">
    <property type="protein sequence ID" value="MCC2209276.1"/>
    <property type="molecule type" value="Genomic_DNA"/>
</dbReference>
<protein>
    <submittedName>
        <fullName evidence="4">S-layer homology domain-containing protein</fullName>
    </submittedName>
</protein>
<feature type="chain" id="PRO_5041927486" evidence="2">
    <location>
        <begin position="26"/>
        <end position="225"/>
    </location>
</feature>
<evidence type="ECO:0000313" key="4">
    <source>
        <dbReference type="EMBL" id="MCC2209276.1"/>
    </source>
</evidence>
<sequence length="225" mass="25044">MSAKTNLATLLIAATAITSNSAALANDLTDNIINDLYNFKIIADKSDIRPNNNITRAEAVKMICIAEGNDVFDNDTTDTQIFYDVPTSHWAAKYIEIAVDDSIISGYEDNTFKPEQYVTYQELHRMIVSSLGYNLYAEQAGGYPKGYITYSNALEISKNMSLDNSAFATRGDAMQMIYNSLDAPIMEVRENVEIDGTVETVVMIYDGKSNPFISFRKILSGEVEY</sequence>
<feature type="domain" description="SLH" evidence="3">
    <location>
        <begin position="16"/>
        <end position="77"/>
    </location>
</feature>
<dbReference type="RefSeq" id="WP_308455656.1">
    <property type="nucleotide sequence ID" value="NZ_JAJEQM010000001.1"/>
</dbReference>
<dbReference type="PROSITE" id="PS51272">
    <property type="entry name" value="SLH"/>
    <property type="match status" value="2"/>
</dbReference>
<reference evidence="4 5" key="1">
    <citation type="submission" date="2021-10" db="EMBL/GenBank/DDBJ databases">
        <title>Anaerobic single-cell dispensing facilitates the cultivation of human gut bacteria.</title>
        <authorList>
            <person name="Afrizal A."/>
        </authorList>
    </citation>
    <scope>NUCLEOTIDE SEQUENCE [LARGE SCALE GENOMIC DNA]</scope>
    <source>
        <strain evidence="4 5">CLA-AA-H232</strain>
    </source>
</reference>
<accession>A0AAE3DWU6</accession>
<evidence type="ECO:0000313" key="5">
    <source>
        <dbReference type="Proteomes" id="UP001198242"/>
    </source>
</evidence>
<dbReference type="Pfam" id="PF00395">
    <property type="entry name" value="SLH"/>
    <property type="match status" value="2"/>
</dbReference>
<dbReference type="AlphaFoldDB" id="A0AAE3DWU6"/>
<keyword evidence="5" id="KW-1185">Reference proteome</keyword>
<evidence type="ECO:0000256" key="1">
    <source>
        <dbReference type="ARBA" id="ARBA00022737"/>
    </source>
</evidence>
<keyword evidence="2" id="KW-0732">Signal</keyword>
<name>A0AAE3DWU6_9FIRM</name>
<feature type="domain" description="SLH" evidence="3">
    <location>
        <begin position="78"/>
        <end position="141"/>
    </location>
</feature>
<organism evidence="4 5">
    <name type="scientific">Hominilimicola fabiformis</name>
    <dbReference type="NCBI Taxonomy" id="2885356"/>
    <lineage>
        <taxon>Bacteria</taxon>
        <taxon>Bacillati</taxon>
        <taxon>Bacillota</taxon>
        <taxon>Clostridia</taxon>
        <taxon>Eubacteriales</taxon>
        <taxon>Oscillospiraceae</taxon>
        <taxon>Hominilimicola</taxon>
    </lineage>
</organism>
<comment type="caution">
    <text evidence="4">The sequence shown here is derived from an EMBL/GenBank/DDBJ whole genome shotgun (WGS) entry which is preliminary data.</text>
</comment>
<evidence type="ECO:0000256" key="2">
    <source>
        <dbReference type="SAM" id="SignalP"/>
    </source>
</evidence>
<dbReference type="InterPro" id="IPR001119">
    <property type="entry name" value="SLH_dom"/>
</dbReference>
<evidence type="ECO:0000259" key="3">
    <source>
        <dbReference type="PROSITE" id="PS51272"/>
    </source>
</evidence>
<gene>
    <name evidence="4" type="ORF">LKE05_00460</name>
</gene>
<proteinExistence type="predicted"/>